<dbReference type="EMBL" id="CP014691">
    <property type="protein sequence ID" value="AQS88120.1"/>
    <property type="molecule type" value="Genomic_DNA"/>
</dbReference>
<dbReference type="Gene3D" id="2.40.30.170">
    <property type="match status" value="1"/>
</dbReference>
<dbReference type="Proteomes" id="UP000188604">
    <property type="component" value="Chromosome"/>
</dbReference>
<protein>
    <submittedName>
        <fullName evidence="5">Efflux transporter periplasmic adaptor subunit</fullName>
    </submittedName>
</protein>
<accession>A0A1U9KQW1</accession>
<dbReference type="PANTHER" id="PTHR30386">
    <property type="entry name" value="MEMBRANE FUSION SUBUNIT OF EMRAB-TOLC MULTIDRUG EFFLUX PUMP"/>
    <property type="match status" value="1"/>
</dbReference>
<feature type="signal peptide" evidence="3">
    <location>
        <begin position="1"/>
        <end position="23"/>
    </location>
</feature>
<dbReference type="RefSeq" id="WP_077807137.1">
    <property type="nucleotide sequence ID" value="NZ_BJXS01000003.1"/>
</dbReference>
<keyword evidence="3" id="KW-0732">Signal</keyword>
<dbReference type="Pfam" id="PF25917">
    <property type="entry name" value="BSH_RND"/>
    <property type="match status" value="1"/>
</dbReference>
<feature type="coiled-coil region" evidence="1">
    <location>
        <begin position="86"/>
        <end position="120"/>
    </location>
</feature>
<dbReference type="KEGG" id="nch:A0U93_09405"/>
<evidence type="ECO:0000313" key="6">
    <source>
        <dbReference type="Proteomes" id="UP000188604"/>
    </source>
</evidence>
<feature type="domain" description="Multidrug resistance protein MdtA-like barrel-sandwich hybrid" evidence="4">
    <location>
        <begin position="49"/>
        <end position="242"/>
    </location>
</feature>
<organism evidence="5 6">
    <name type="scientific">Neoasaia chiangmaiensis</name>
    <dbReference type="NCBI Taxonomy" id="320497"/>
    <lineage>
        <taxon>Bacteria</taxon>
        <taxon>Pseudomonadati</taxon>
        <taxon>Pseudomonadota</taxon>
        <taxon>Alphaproteobacteria</taxon>
        <taxon>Acetobacterales</taxon>
        <taxon>Acetobacteraceae</taxon>
        <taxon>Neoasaia</taxon>
    </lineage>
</organism>
<dbReference type="OrthoDB" id="9811754at2"/>
<sequence>MSRTRTALLAGGCILVLAGVAYAGDRLVLGDGVRVETNDAYVTADFTLVAPKVAGRIDRVEAQDNEHVRAGQELAHIEDDDYHAALDVARGNVATAHADVQNLQAELDRQESVIDGAKASVQSDEAAQVFAQQNAMRYRNLSAGGAATTEQQQSAFAQSRQAQAAIVRDQAAVVAATRQVPILQAQLARAQGALIRAQGQERQAALDLSYCTVPAPVSGVVGARGVRVGAYVRPGTALLAVVPTQAAYVVANFQETQLSNVRPGQVATVWVDTFPGHPLAAHVDSVAPATGVAFAPIQPDNATGNFTKVVQRLPVKLVFDPSQPYASRVRVGMSVEARIDTGSHPEGPHGQDARYAWN</sequence>
<dbReference type="InterPro" id="IPR050739">
    <property type="entry name" value="MFP"/>
</dbReference>
<dbReference type="PANTHER" id="PTHR30386:SF24">
    <property type="entry name" value="MULTIDRUG RESISTANCE EFFLUX PUMP"/>
    <property type="match status" value="1"/>
</dbReference>
<dbReference type="SUPFAM" id="SSF111369">
    <property type="entry name" value="HlyD-like secretion proteins"/>
    <property type="match status" value="2"/>
</dbReference>
<keyword evidence="1" id="KW-0175">Coiled coil</keyword>
<evidence type="ECO:0000256" key="1">
    <source>
        <dbReference type="SAM" id="Coils"/>
    </source>
</evidence>
<proteinExistence type="predicted"/>
<dbReference type="PRINTS" id="PR01490">
    <property type="entry name" value="RTXTOXIND"/>
</dbReference>
<dbReference type="AlphaFoldDB" id="A0A1U9KQW1"/>
<keyword evidence="6" id="KW-1185">Reference proteome</keyword>
<feature type="compositionally biased region" description="Basic and acidic residues" evidence="2">
    <location>
        <begin position="339"/>
        <end position="352"/>
    </location>
</feature>
<evidence type="ECO:0000259" key="4">
    <source>
        <dbReference type="Pfam" id="PF25917"/>
    </source>
</evidence>
<evidence type="ECO:0000256" key="2">
    <source>
        <dbReference type="SAM" id="MobiDB-lite"/>
    </source>
</evidence>
<name>A0A1U9KQW1_9PROT</name>
<dbReference type="InterPro" id="IPR058625">
    <property type="entry name" value="MdtA-like_BSH"/>
</dbReference>
<dbReference type="Gene3D" id="2.40.50.100">
    <property type="match status" value="1"/>
</dbReference>
<evidence type="ECO:0000256" key="3">
    <source>
        <dbReference type="SAM" id="SignalP"/>
    </source>
</evidence>
<gene>
    <name evidence="5" type="ORF">A0U93_09405</name>
</gene>
<reference evidence="5 6" key="1">
    <citation type="submission" date="2016-03" db="EMBL/GenBank/DDBJ databases">
        <title>Acetic acid bacteria sequencing.</title>
        <authorList>
            <person name="Brandt J."/>
            <person name="Jakob F."/>
            <person name="Vogel R.F."/>
        </authorList>
    </citation>
    <scope>NUCLEOTIDE SEQUENCE [LARGE SCALE GENOMIC DNA]</scope>
    <source>
        <strain evidence="5 6">NBRC 101099</strain>
    </source>
</reference>
<feature type="chain" id="PRO_5044016901" evidence="3">
    <location>
        <begin position="24"/>
        <end position="358"/>
    </location>
</feature>
<dbReference type="STRING" id="320497.A0U93_09405"/>
<evidence type="ECO:0000313" key="5">
    <source>
        <dbReference type="EMBL" id="AQS88120.1"/>
    </source>
</evidence>
<dbReference type="Gene3D" id="1.10.287.470">
    <property type="entry name" value="Helix hairpin bin"/>
    <property type="match status" value="1"/>
</dbReference>
<feature type="region of interest" description="Disordered" evidence="2">
    <location>
        <begin position="339"/>
        <end position="358"/>
    </location>
</feature>